<dbReference type="SMART" id="SM00389">
    <property type="entry name" value="HOX"/>
    <property type="match status" value="1"/>
</dbReference>
<feature type="DNA-binding region" description="Homeobox" evidence="5">
    <location>
        <begin position="144"/>
        <end position="203"/>
    </location>
</feature>
<dbReference type="EMBL" id="JARGDH010000001">
    <property type="protein sequence ID" value="KAL0281305.1"/>
    <property type="molecule type" value="Genomic_DNA"/>
</dbReference>
<keyword evidence="4 5" id="KW-0539">Nucleus</keyword>
<evidence type="ECO:0000256" key="3">
    <source>
        <dbReference type="ARBA" id="ARBA00023155"/>
    </source>
</evidence>
<evidence type="ECO:0000259" key="8">
    <source>
        <dbReference type="PROSITE" id="PS50071"/>
    </source>
</evidence>
<proteinExistence type="predicted"/>
<feature type="compositionally biased region" description="Polar residues" evidence="7">
    <location>
        <begin position="64"/>
        <end position="75"/>
    </location>
</feature>
<dbReference type="InterPro" id="IPR001356">
    <property type="entry name" value="HD"/>
</dbReference>
<sequence>MDGGPFDDPLFTDFSGMGVPGTSTLLSAKAQADTRGNVHSIHVMLGLQHSDMMLGVPTTMNSTMPNPAKMDNSNCNHHHTNQHGAHVHSHDLNSVYQPSQLATENQLTRRKPEEANGNATNQNQSVNKKNEAKNKKSDTGGIKKKKTRTTFTAYQLEELERAFERAPYPDVFAREELALKLNLSESRVQVWFQNRRAKWRKREPPRKTGYTLNSNPANPALTSSFSTLNNTISPFNASPNSSTPDTWSYGSPYSDLGPHLNLLSPTNYPATNSYPAQNSTYTFLSNKTDSYLNIHDGNLFRTHHDYLEHESPPLTTVLTNTMNNSPNSPHLMSSQSPPMMGAHEIIQNTDKNLYITENREKVDEYQHLNDTMNHEAELQNFEPDKNLNSLPQYRDDKLGFRLQKEASPVNWVDKSMLYQDKRVKEDNNYRNMNNKDGGIVIKQENGNNFQQNGPLPPFMN</sequence>
<dbReference type="FunFam" id="1.10.10.60:FF:000252">
    <property type="entry name" value="Retinal homeobox protein Rx-B"/>
    <property type="match status" value="1"/>
</dbReference>
<reference evidence="9" key="1">
    <citation type="journal article" date="2024" name="Gigascience">
        <title>Chromosome-level genome of the poultry shaft louse Menopon gallinae provides insight into the host-switching and adaptive evolution of parasitic lice.</title>
        <authorList>
            <person name="Xu Y."/>
            <person name="Ma L."/>
            <person name="Liu S."/>
            <person name="Liang Y."/>
            <person name="Liu Q."/>
            <person name="He Z."/>
            <person name="Tian L."/>
            <person name="Duan Y."/>
            <person name="Cai W."/>
            <person name="Li H."/>
            <person name="Song F."/>
        </authorList>
    </citation>
    <scope>NUCLEOTIDE SEQUENCE</scope>
    <source>
        <strain evidence="9">Cailab_2023a</strain>
    </source>
</reference>
<evidence type="ECO:0000256" key="4">
    <source>
        <dbReference type="ARBA" id="ARBA00023242"/>
    </source>
</evidence>
<name>A0AAW2IIG7_9NEOP</name>
<dbReference type="SUPFAM" id="SSF46689">
    <property type="entry name" value="Homeodomain-like"/>
    <property type="match status" value="1"/>
</dbReference>
<evidence type="ECO:0000313" key="9">
    <source>
        <dbReference type="EMBL" id="KAL0281305.1"/>
    </source>
</evidence>
<organism evidence="9">
    <name type="scientific">Menopon gallinae</name>
    <name type="common">poultry shaft louse</name>
    <dbReference type="NCBI Taxonomy" id="328185"/>
    <lineage>
        <taxon>Eukaryota</taxon>
        <taxon>Metazoa</taxon>
        <taxon>Ecdysozoa</taxon>
        <taxon>Arthropoda</taxon>
        <taxon>Hexapoda</taxon>
        <taxon>Insecta</taxon>
        <taxon>Pterygota</taxon>
        <taxon>Neoptera</taxon>
        <taxon>Paraneoptera</taxon>
        <taxon>Psocodea</taxon>
        <taxon>Troctomorpha</taxon>
        <taxon>Phthiraptera</taxon>
        <taxon>Amblycera</taxon>
        <taxon>Menoponidae</taxon>
        <taxon>Menopon</taxon>
    </lineage>
</organism>
<feature type="compositionally biased region" description="Basic and acidic residues" evidence="7">
    <location>
        <begin position="128"/>
        <end position="138"/>
    </location>
</feature>
<dbReference type="PANTHER" id="PTHR24329:SF543">
    <property type="entry name" value="FI01017P-RELATED"/>
    <property type="match status" value="1"/>
</dbReference>
<dbReference type="GO" id="GO:0000981">
    <property type="term" value="F:DNA-binding transcription factor activity, RNA polymerase II-specific"/>
    <property type="evidence" value="ECO:0007669"/>
    <property type="project" value="InterPro"/>
</dbReference>
<dbReference type="InterPro" id="IPR009057">
    <property type="entry name" value="Homeodomain-like_sf"/>
</dbReference>
<evidence type="ECO:0000256" key="7">
    <source>
        <dbReference type="SAM" id="MobiDB-lite"/>
    </source>
</evidence>
<feature type="domain" description="Homeobox" evidence="8">
    <location>
        <begin position="142"/>
        <end position="202"/>
    </location>
</feature>
<feature type="compositionally biased region" description="Basic residues" evidence="7">
    <location>
        <begin position="76"/>
        <end position="87"/>
    </location>
</feature>
<accession>A0AAW2IIG7</accession>
<evidence type="ECO:0000256" key="2">
    <source>
        <dbReference type="ARBA" id="ARBA00023125"/>
    </source>
</evidence>
<dbReference type="Gene3D" id="1.10.10.60">
    <property type="entry name" value="Homeodomain-like"/>
    <property type="match status" value="1"/>
</dbReference>
<keyword evidence="2 5" id="KW-0238">DNA-binding</keyword>
<dbReference type="InterPro" id="IPR050649">
    <property type="entry name" value="Paired_Homeobox_TFs"/>
</dbReference>
<feature type="compositionally biased region" description="Polar residues" evidence="7">
    <location>
        <begin position="117"/>
        <end position="127"/>
    </location>
</feature>
<evidence type="ECO:0000256" key="1">
    <source>
        <dbReference type="ARBA" id="ARBA00004123"/>
    </source>
</evidence>
<feature type="region of interest" description="Disordered" evidence="7">
    <location>
        <begin position="102"/>
        <end position="144"/>
    </location>
</feature>
<dbReference type="AlphaFoldDB" id="A0AAW2IIG7"/>
<dbReference type="PROSITE" id="PS00027">
    <property type="entry name" value="HOMEOBOX_1"/>
    <property type="match status" value="1"/>
</dbReference>
<dbReference type="PANTHER" id="PTHR24329">
    <property type="entry name" value="HOMEOBOX PROTEIN ARISTALESS"/>
    <property type="match status" value="1"/>
</dbReference>
<feature type="region of interest" description="Disordered" evidence="7">
    <location>
        <begin position="64"/>
        <end position="88"/>
    </location>
</feature>
<dbReference type="Pfam" id="PF00046">
    <property type="entry name" value="Homeodomain"/>
    <property type="match status" value="1"/>
</dbReference>
<protein>
    <recommendedName>
        <fullName evidence="8">Homeobox domain-containing protein</fullName>
    </recommendedName>
</protein>
<dbReference type="GO" id="GO:0005634">
    <property type="term" value="C:nucleus"/>
    <property type="evidence" value="ECO:0007669"/>
    <property type="project" value="UniProtKB-SubCell"/>
</dbReference>
<keyword evidence="3 5" id="KW-0371">Homeobox</keyword>
<evidence type="ECO:0000256" key="6">
    <source>
        <dbReference type="RuleBase" id="RU000682"/>
    </source>
</evidence>
<dbReference type="CDD" id="cd00086">
    <property type="entry name" value="homeodomain"/>
    <property type="match status" value="1"/>
</dbReference>
<dbReference type="GO" id="GO:0000977">
    <property type="term" value="F:RNA polymerase II transcription regulatory region sequence-specific DNA binding"/>
    <property type="evidence" value="ECO:0007669"/>
    <property type="project" value="TreeGrafter"/>
</dbReference>
<evidence type="ECO:0000256" key="5">
    <source>
        <dbReference type="PROSITE-ProRule" id="PRU00108"/>
    </source>
</evidence>
<dbReference type="PROSITE" id="PS50071">
    <property type="entry name" value="HOMEOBOX_2"/>
    <property type="match status" value="1"/>
</dbReference>
<comment type="caution">
    <text evidence="9">The sequence shown here is derived from an EMBL/GenBank/DDBJ whole genome shotgun (WGS) entry which is preliminary data.</text>
</comment>
<dbReference type="InterPro" id="IPR017970">
    <property type="entry name" value="Homeobox_CS"/>
</dbReference>
<gene>
    <name evidence="9" type="ORF">PYX00_002333</name>
</gene>
<comment type="subcellular location">
    <subcellularLocation>
        <location evidence="1 5 6">Nucleus</location>
    </subcellularLocation>
</comment>